<protein>
    <submittedName>
        <fullName evidence="3">Isochorismatase family protein</fullName>
    </submittedName>
</protein>
<keyword evidence="1" id="KW-0378">Hydrolase</keyword>
<gene>
    <name evidence="3" type="ORF">ACFQ34_20870</name>
</gene>
<proteinExistence type="predicted"/>
<dbReference type="PANTHER" id="PTHR43540">
    <property type="entry name" value="PEROXYUREIDOACRYLATE/UREIDOACRYLATE AMIDOHYDROLASE-RELATED"/>
    <property type="match status" value="1"/>
</dbReference>
<keyword evidence="4" id="KW-1185">Reference proteome</keyword>
<dbReference type="InterPro" id="IPR036380">
    <property type="entry name" value="Isochorismatase-like_sf"/>
</dbReference>
<feature type="domain" description="Isochorismatase-like" evidence="2">
    <location>
        <begin position="29"/>
        <end position="200"/>
    </location>
</feature>
<evidence type="ECO:0000256" key="1">
    <source>
        <dbReference type="ARBA" id="ARBA00022801"/>
    </source>
</evidence>
<comment type="caution">
    <text evidence="3">The sequence shown here is derived from an EMBL/GenBank/DDBJ whole genome shotgun (WGS) entry which is preliminary data.</text>
</comment>
<accession>A0ABW3VKF2</accession>
<dbReference type="PANTHER" id="PTHR43540:SF1">
    <property type="entry name" value="ISOCHORISMATASE HYDROLASE"/>
    <property type="match status" value="1"/>
</dbReference>
<dbReference type="EMBL" id="JBHTMB010000171">
    <property type="protein sequence ID" value="MFD1235752.1"/>
    <property type="molecule type" value="Genomic_DNA"/>
</dbReference>
<dbReference type="InterPro" id="IPR000868">
    <property type="entry name" value="Isochorismatase-like_dom"/>
</dbReference>
<evidence type="ECO:0000313" key="4">
    <source>
        <dbReference type="Proteomes" id="UP001597182"/>
    </source>
</evidence>
<dbReference type="InterPro" id="IPR050272">
    <property type="entry name" value="Isochorismatase-like_hydrls"/>
</dbReference>
<name>A0ABW3VKF2_9PSEU</name>
<evidence type="ECO:0000313" key="3">
    <source>
        <dbReference type="EMBL" id="MFD1235752.1"/>
    </source>
</evidence>
<sequence>MSDNGFEAVGEFYAERGIGAAAGAGERPAVLVVDVSRAFTSSAYGVGADDAPAVPHIAELLGRAREAGAPIVFTTIAYAPGEDAASFAAKVPALRELRTDDPAAVEVHPDLDRRPDELVLVKKFPSAFFGTHLTSYLVQRGIDTVVVTGCSTSGCIRASVIDAVSYGFRVVVPEECVFDRAEEPHRANLFDIGSKYADVLPRQDVEKYLLSHARGDR</sequence>
<reference evidence="4" key="1">
    <citation type="journal article" date="2019" name="Int. J. Syst. Evol. Microbiol.">
        <title>The Global Catalogue of Microorganisms (GCM) 10K type strain sequencing project: providing services to taxonomists for standard genome sequencing and annotation.</title>
        <authorList>
            <consortium name="The Broad Institute Genomics Platform"/>
            <consortium name="The Broad Institute Genome Sequencing Center for Infectious Disease"/>
            <person name="Wu L."/>
            <person name="Ma J."/>
        </authorList>
    </citation>
    <scope>NUCLEOTIDE SEQUENCE [LARGE SCALE GENOMIC DNA]</scope>
    <source>
        <strain evidence="4">CCUG 49018</strain>
    </source>
</reference>
<dbReference type="Pfam" id="PF00857">
    <property type="entry name" value="Isochorismatase"/>
    <property type="match status" value="1"/>
</dbReference>
<dbReference type="RefSeq" id="WP_013676251.1">
    <property type="nucleotide sequence ID" value="NZ_BAABKS010000017.1"/>
</dbReference>
<dbReference type="Gene3D" id="3.40.50.850">
    <property type="entry name" value="Isochorismatase-like"/>
    <property type="match status" value="1"/>
</dbReference>
<dbReference type="SUPFAM" id="SSF52499">
    <property type="entry name" value="Isochorismatase-like hydrolases"/>
    <property type="match status" value="1"/>
</dbReference>
<dbReference type="Proteomes" id="UP001597182">
    <property type="component" value="Unassembled WGS sequence"/>
</dbReference>
<evidence type="ECO:0000259" key="2">
    <source>
        <dbReference type="Pfam" id="PF00857"/>
    </source>
</evidence>
<organism evidence="3 4">
    <name type="scientific">Pseudonocardia benzenivorans</name>
    <dbReference type="NCBI Taxonomy" id="228005"/>
    <lineage>
        <taxon>Bacteria</taxon>
        <taxon>Bacillati</taxon>
        <taxon>Actinomycetota</taxon>
        <taxon>Actinomycetes</taxon>
        <taxon>Pseudonocardiales</taxon>
        <taxon>Pseudonocardiaceae</taxon>
        <taxon>Pseudonocardia</taxon>
    </lineage>
</organism>